<dbReference type="NCBIfam" id="TIGR00035">
    <property type="entry name" value="asp_race"/>
    <property type="match status" value="1"/>
</dbReference>
<dbReference type="AlphaFoldDB" id="A0A0D8JA78"/>
<name>A0A0D8JA78_9BACT</name>
<dbReference type="InterPro" id="IPR015942">
    <property type="entry name" value="Asp/Glu/hydantoin_racemase"/>
</dbReference>
<dbReference type="InterPro" id="IPR004380">
    <property type="entry name" value="Asp_race"/>
</dbReference>
<evidence type="ECO:0000313" key="3">
    <source>
        <dbReference type="EMBL" id="KJF43654.1"/>
    </source>
</evidence>
<dbReference type="PANTHER" id="PTHR21198:SF7">
    <property type="entry name" value="ASPARTATE-GLUTAMATE RACEMASE FAMILY"/>
    <property type="match status" value="1"/>
</dbReference>
<keyword evidence="2" id="KW-0413">Isomerase</keyword>
<dbReference type="EMBL" id="JRHC01000002">
    <property type="protein sequence ID" value="KJF43654.1"/>
    <property type="molecule type" value="Genomic_DNA"/>
</dbReference>
<reference evidence="3 4" key="1">
    <citation type="submission" date="2014-09" db="EMBL/GenBank/DDBJ databases">
        <title>Draft Genome Sequence of Draconibacterium sp. JN14CK-3.</title>
        <authorList>
            <person name="Dong C."/>
            <person name="Lai Q."/>
            <person name="Shao Z."/>
        </authorList>
    </citation>
    <scope>NUCLEOTIDE SEQUENCE [LARGE SCALE GENOMIC DNA]</scope>
    <source>
        <strain evidence="3 4">JN14CK-3</strain>
    </source>
</reference>
<dbReference type="PANTHER" id="PTHR21198">
    <property type="entry name" value="GLUTAMATE RACEMASE"/>
    <property type="match status" value="1"/>
</dbReference>
<accession>A0A0D8JA78</accession>
<dbReference type="InterPro" id="IPR033134">
    <property type="entry name" value="Asp/Glu_racemase_AS_2"/>
</dbReference>
<evidence type="ECO:0008006" key="5">
    <source>
        <dbReference type="Google" id="ProtNLM"/>
    </source>
</evidence>
<sequence>MKKIGIIGGLGPEATIDYYKEIINFFNLKNKTGGNVYPEVVIYSVDMWKFVGYLGNNQKEKAINYIVERVKSLEKAGVDFSVLSANTPHLLFAEIQQQVSIPLISIVEACAREALSLGIKKCGLIGTQFTMKNDFYRKVFQGYDIEIVVPNPKQIEYINQKVFNEIELGIFKDDTKNAFLEILSKMKNEQQIEAVILGCTEFPLMFTEDSYMEMPFLNTTKIHVDAVLKECLSDD</sequence>
<evidence type="ECO:0000256" key="1">
    <source>
        <dbReference type="ARBA" id="ARBA00007847"/>
    </source>
</evidence>
<proteinExistence type="inferred from homology"/>
<evidence type="ECO:0000313" key="4">
    <source>
        <dbReference type="Proteomes" id="UP000032544"/>
    </source>
</evidence>
<gene>
    <name evidence="3" type="ORF">LH29_11145</name>
</gene>
<keyword evidence="4" id="KW-1185">Reference proteome</keyword>
<dbReference type="OrthoDB" id="9803739at2"/>
<dbReference type="SUPFAM" id="SSF53681">
    <property type="entry name" value="Aspartate/glutamate racemase"/>
    <property type="match status" value="2"/>
</dbReference>
<dbReference type="Gene3D" id="3.40.50.1860">
    <property type="match status" value="2"/>
</dbReference>
<dbReference type="Pfam" id="PF01177">
    <property type="entry name" value="Asp_Glu_race"/>
    <property type="match status" value="1"/>
</dbReference>
<dbReference type="RefSeq" id="WP_045029439.1">
    <property type="nucleotide sequence ID" value="NZ_JRHC01000002.1"/>
</dbReference>
<dbReference type="STRING" id="1544798.LH29_11145"/>
<dbReference type="PATRIC" id="fig|1544798.3.peg.2385"/>
<dbReference type="PROSITE" id="PS00924">
    <property type="entry name" value="ASP_GLU_RACEMASE_2"/>
    <property type="match status" value="1"/>
</dbReference>
<evidence type="ECO:0000256" key="2">
    <source>
        <dbReference type="ARBA" id="ARBA00023235"/>
    </source>
</evidence>
<comment type="similarity">
    <text evidence="1">Belongs to the aspartate/glutamate racemases family.</text>
</comment>
<dbReference type="GO" id="GO:0047661">
    <property type="term" value="F:amino-acid racemase activity"/>
    <property type="evidence" value="ECO:0007669"/>
    <property type="project" value="InterPro"/>
</dbReference>
<dbReference type="InterPro" id="IPR001920">
    <property type="entry name" value="Asp/Glu_race"/>
</dbReference>
<protein>
    <recommendedName>
        <fullName evidence="5">Aspartate racemase</fullName>
    </recommendedName>
</protein>
<comment type="caution">
    <text evidence="3">The sequence shown here is derived from an EMBL/GenBank/DDBJ whole genome shotgun (WGS) entry which is preliminary data.</text>
</comment>
<dbReference type="Proteomes" id="UP000032544">
    <property type="component" value="Unassembled WGS sequence"/>
</dbReference>
<organism evidence="3 4">
    <name type="scientific">Draconibacterium sediminis</name>
    <dbReference type="NCBI Taxonomy" id="1544798"/>
    <lineage>
        <taxon>Bacteria</taxon>
        <taxon>Pseudomonadati</taxon>
        <taxon>Bacteroidota</taxon>
        <taxon>Bacteroidia</taxon>
        <taxon>Marinilabiliales</taxon>
        <taxon>Prolixibacteraceae</taxon>
        <taxon>Draconibacterium</taxon>
    </lineage>
</organism>